<keyword evidence="6" id="KW-0539">Nucleus</keyword>
<keyword evidence="4" id="KW-0862">Zinc</keyword>
<dbReference type="Gramene" id="Pp3c16_7480V3.1">
    <property type="protein sequence ID" value="Pp3c16_7480V3.1"/>
    <property type="gene ID" value="Pp3c16_7480"/>
</dbReference>
<dbReference type="GO" id="GO:0001216">
    <property type="term" value="F:DNA-binding transcription activator activity"/>
    <property type="evidence" value="ECO:0000318"/>
    <property type="project" value="GO_Central"/>
</dbReference>
<reference evidence="11" key="3">
    <citation type="submission" date="2020-12" db="UniProtKB">
        <authorList>
            <consortium name="EnsemblPlants"/>
        </authorList>
    </citation>
    <scope>IDENTIFICATION</scope>
</reference>
<evidence type="ECO:0000313" key="12">
    <source>
        <dbReference type="Proteomes" id="UP000006727"/>
    </source>
</evidence>
<dbReference type="Pfam" id="PF03110">
    <property type="entry name" value="SBP"/>
    <property type="match status" value="1"/>
</dbReference>
<keyword evidence="5" id="KW-0804">Transcription</keyword>
<dbReference type="RefSeq" id="XP_024398585.1">
    <property type="nucleotide sequence ID" value="XM_024542817.2"/>
</dbReference>
<gene>
    <name evidence="11" type="primary">LOC112293436</name>
    <name evidence="10" type="ORF">PHYPA_020613</name>
</gene>
<dbReference type="GeneID" id="112293436"/>
<dbReference type="FunFam" id="4.10.1100.10:FF:000001">
    <property type="entry name" value="Squamosa promoter-binding-like protein 14"/>
    <property type="match status" value="1"/>
</dbReference>
<dbReference type="EnsemblPlants" id="Pp3c16_7480V3.1">
    <property type="protein sequence ID" value="Pp3c16_7480V3.1"/>
    <property type="gene ID" value="Pp3c16_7480"/>
</dbReference>
<evidence type="ECO:0000256" key="8">
    <source>
        <dbReference type="SAM" id="MobiDB-lite"/>
    </source>
</evidence>
<dbReference type="InterPro" id="IPR004333">
    <property type="entry name" value="SBP_dom"/>
</dbReference>
<dbReference type="AlphaFoldDB" id="A0A2K1J7J9"/>
<proteinExistence type="predicted"/>
<protein>
    <recommendedName>
        <fullName evidence="9">SBP-type domain-containing protein</fullName>
    </recommendedName>
</protein>
<evidence type="ECO:0000256" key="7">
    <source>
        <dbReference type="PROSITE-ProRule" id="PRU00470"/>
    </source>
</evidence>
<evidence type="ECO:0000256" key="5">
    <source>
        <dbReference type="ARBA" id="ARBA00023163"/>
    </source>
</evidence>
<dbReference type="InterPro" id="IPR044817">
    <property type="entry name" value="SBP-like"/>
</dbReference>
<sequence>MAMALKTNLVHPGVMSGIQVPECWSSTGLEYENLAESWEWEDPITSFPSRLVEGHLRPQSNSWVAAACSAVSLAAVGASKPGEFQHGYILGSGTHLGTSFSSGISDVAGGRRNCGADFPALVKNEPDEHKAEQVTVGKPVSLSGRKDGYFFSLRSSPSPKNEDRPAEEDNHTQPCGGQSSGSGLVNGGRDCQKVALKPGRRTHFENSAVVGQVKASLTAFSPPGKKQRALSPSTQIPRCQVQGCDADLSCCKDYHKRHKVCEMHSKAATAIAAGIEQRFCQQCSRFHVLKEFDEGKRSCRRRLAGHNQRRRKSQPETRSLFDFSGSFLRRGISTSSIAGSPFYIPEDSKQSSFLHPHLPSSLEHGLHAYGYNLTRSSPWPLKSRDGSIPALQLQGSSSPVAAPYPSSGLILGGYHFLDGPLGSPGQGLSLSSSTGGVLGSLEQSRVGSCSQSLSSVSGLANSGRALSLLSLQSWASRPTQGASAPVSLGLSQADDSTLEQLVASSSDCSNRGSRFSHHLQLPCGGSSTSAQQQFDKQLSIQSGGLESVGLNCGLAATGYGAHHHQGSGNPNILAGFRGYYETNSTLSAHNGQDIQTLNSICASHHAFPTINLMQLDQPSDQVHQGTPYSHGLYLPVSVGEHRGFTDLRPFESSMCSSQHLL</sequence>
<dbReference type="Gramene" id="Pp3c16_7480V3.3">
    <property type="protein sequence ID" value="Pp3c16_7480V3.3"/>
    <property type="gene ID" value="Pp3c16_7480"/>
</dbReference>
<evidence type="ECO:0000259" key="9">
    <source>
        <dbReference type="PROSITE" id="PS51141"/>
    </source>
</evidence>
<dbReference type="PANTHER" id="PTHR31251">
    <property type="entry name" value="SQUAMOSA PROMOTER-BINDING-LIKE PROTEIN 4"/>
    <property type="match status" value="1"/>
</dbReference>
<dbReference type="STRING" id="3218.A0A2K1J7J9"/>
<accession>A0A2K1J7J9</accession>
<dbReference type="EnsemblPlants" id="Pp3c16_7480V3.3">
    <property type="protein sequence ID" value="Pp3c16_7480V3.3"/>
    <property type="gene ID" value="Pp3c16_7480"/>
</dbReference>
<feature type="region of interest" description="Disordered" evidence="8">
    <location>
        <begin position="150"/>
        <end position="190"/>
    </location>
</feature>
<dbReference type="GO" id="GO:0005634">
    <property type="term" value="C:nucleus"/>
    <property type="evidence" value="ECO:0000318"/>
    <property type="project" value="GO_Central"/>
</dbReference>
<dbReference type="GO" id="GO:0000976">
    <property type="term" value="F:transcription cis-regulatory region binding"/>
    <property type="evidence" value="ECO:0000318"/>
    <property type="project" value="GO_Central"/>
</dbReference>
<dbReference type="EMBL" id="ABEU02000016">
    <property type="protein sequence ID" value="PNR37504.1"/>
    <property type="molecule type" value="Genomic_DNA"/>
</dbReference>
<keyword evidence="2" id="KW-0479">Metal-binding</keyword>
<feature type="compositionally biased region" description="Basic and acidic residues" evidence="8">
    <location>
        <begin position="160"/>
        <end position="171"/>
    </location>
</feature>
<evidence type="ECO:0000256" key="6">
    <source>
        <dbReference type="ARBA" id="ARBA00023242"/>
    </source>
</evidence>
<dbReference type="KEGG" id="ppp:112293436"/>
<keyword evidence="3 7" id="KW-0863">Zinc-finger</keyword>
<evidence type="ECO:0000256" key="2">
    <source>
        <dbReference type="ARBA" id="ARBA00022723"/>
    </source>
</evidence>
<dbReference type="SUPFAM" id="SSF103612">
    <property type="entry name" value="SBT domain"/>
    <property type="match status" value="1"/>
</dbReference>
<dbReference type="Proteomes" id="UP000006727">
    <property type="component" value="Chromosome 16"/>
</dbReference>
<dbReference type="PaxDb" id="3218-PP1S194_53V6.1"/>
<keyword evidence="12" id="KW-1185">Reference proteome</keyword>
<dbReference type="PANTHER" id="PTHR31251:SF169">
    <property type="entry name" value="SQUAMOSA PROMOTER-BINDING-LIKE PROTEIN 8"/>
    <property type="match status" value="1"/>
</dbReference>
<comment type="subcellular location">
    <subcellularLocation>
        <location evidence="1">Nucleus</location>
    </subcellularLocation>
</comment>
<reference evidence="10 12" key="2">
    <citation type="journal article" date="2018" name="Plant J.">
        <title>The Physcomitrella patens chromosome-scale assembly reveals moss genome structure and evolution.</title>
        <authorList>
            <person name="Lang D."/>
            <person name="Ullrich K.K."/>
            <person name="Murat F."/>
            <person name="Fuchs J."/>
            <person name="Jenkins J."/>
            <person name="Haas F.B."/>
            <person name="Piednoel M."/>
            <person name="Gundlach H."/>
            <person name="Van Bel M."/>
            <person name="Meyberg R."/>
            <person name="Vives C."/>
            <person name="Morata J."/>
            <person name="Symeonidi A."/>
            <person name="Hiss M."/>
            <person name="Muchero W."/>
            <person name="Kamisugi Y."/>
            <person name="Saleh O."/>
            <person name="Blanc G."/>
            <person name="Decker E.L."/>
            <person name="van Gessel N."/>
            <person name="Grimwood J."/>
            <person name="Hayes R.D."/>
            <person name="Graham S.W."/>
            <person name="Gunter L.E."/>
            <person name="McDaniel S.F."/>
            <person name="Hoernstein S.N.W."/>
            <person name="Larsson A."/>
            <person name="Li F.W."/>
            <person name="Perroud P.F."/>
            <person name="Phillips J."/>
            <person name="Ranjan P."/>
            <person name="Rokshar D.S."/>
            <person name="Rothfels C.J."/>
            <person name="Schneider L."/>
            <person name="Shu S."/>
            <person name="Stevenson D.W."/>
            <person name="Thummler F."/>
            <person name="Tillich M."/>
            <person name="Villarreal Aguilar J.C."/>
            <person name="Widiez T."/>
            <person name="Wong G.K."/>
            <person name="Wymore A."/>
            <person name="Zhang Y."/>
            <person name="Zimmer A.D."/>
            <person name="Quatrano R.S."/>
            <person name="Mayer K.F.X."/>
            <person name="Goodstein D."/>
            <person name="Casacuberta J.M."/>
            <person name="Vandepoele K."/>
            <person name="Reski R."/>
            <person name="Cuming A.C."/>
            <person name="Tuskan G.A."/>
            <person name="Maumus F."/>
            <person name="Salse J."/>
            <person name="Schmutz J."/>
            <person name="Rensing S.A."/>
        </authorList>
    </citation>
    <scope>NUCLEOTIDE SEQUENCE [LARGE SCALE GENOMIC DNA]</scope>
    <source>
        <strain evidence="11 12">cv. Gransden 2004</strain>
    </source>
</reference>
<evidence type="ECO:0000256" key="1">
    <source>
        <dbReference type="ARBA" id="ARBA00004123"/>
    </source>
</evidence>
<evidence type="ECO:0000313" key="10">
    <source>
        <dbReference type="EMBL" id="PNR37504.1"/>
    </source>
</evidence>
<name>A0A2K1J7J9_PHYPA</name>
<dbReference type="Gene3D" id="4.10.1100.10">
    <property type="entry name" value="Transcription factor, SBP-box domain"/>
    <property type="match status" value="1"/>
</dbReference>
<dbReference type="OrthoDB" id="514967at2759"/>
<organism evidence="10">
    <name type="scientific">Physcomitrium patens</name>
    <name type="common">Spreading-leaved earth moss</name>
    <name type="synonym">Physcomitrella patens</name>
    <dbReference type="NCBI Taxonomy" id="3218"/>
    <lineage>
        <taxon>Eukaryota</taxon>
        <taxon>Viridiplantae</taxon>
        <taxon>Streptophyta</taxon>
        <taxon>Embryophyta</taxon>
        <taxon>Bryophyta</taxon>
        <taxon>Bryophytina</taxon>
        <taxon>Bryopsida</taxon>
        <taxon>Funariidae</taxon>
        <taxon>Funariales</taxon>
        <taxon>Funariaceae</taxon>
        <taxon>Physcomitrium</taxon>
    </lineage>
</organism>
<evidence type="ECO:0000256" key="3">
    <source>
        <dbReference type="ARBA" id="ARBA00022771"/>
    </source>
</evidence>
<feature type="domain" description="SBP-type" evidence="9">
    <location>
        <begin position="236"/>
        <end position="313"/>
    </location>
</feature>
<reference evidence="10 12" key="1">
    <citation type="journal article" date="2008" name="Science">
        <title>The Physcomitrella genome reveals evolutionary insights into the conquest of land by plants.</title>
        <authorList>
            <person name="Rensing S."/>
            <person name="Lang D."/>
            <person name="Zimmer A."/>
            <person name="Terry A."/>
            <person name="Salamov A."/>
            <person name="Shapiro H."/>
            <person name="Nishiyama T."/>
            <person name="Perroud P.-F."/>
            <person name="Lindquist E."/>
            <person name="Kamisugi Y."/>
            <person name="Tanahashi T."/>
            <person name="Sakakibara K."/>
            <person name="Fujita T."/>
            <person name="Oishi K."/>
            <person name="Shin-I T."/>
            <person name="Kuroki Y."/>
            <person name="Toyoda A."/>
            <person name="Suzuki Y."/>
            <person name="Hashimoto A."/>
            <person name="Yamaguchi K."/>
            <person name="Sugano A."/>
            <person name="Kohara Y."/>
            <person name="Fujiyama A."/>
            <person name="Anterola A."/>
            <person name="Aoki S."/>
            <person name="Ashton N."/>
            <person name="Barbazuk W.B."/>
            <person name="Barker E."/>
            <person name="Bennetzen J."/>
            <person name="Bezanilla M."/>
            <person name="Blankenship R."/>
            <person name="Cho S.H."/>
            <person name="Dutcher S."/>
            <person name="Estelle M."/>
            <person name="Fawcett J.A."/>
            <person name="Gundlach H."/>
            <person name="Hanada K."/>
            <person name="Heyl A."/>
            <person name="Hicks K.A."/>
            <person name="Hugh J."/>
            <person name="Lohr M."/>
            <person name="Mayer K."/>
            <person name="Melkozernov A."/>
            <person name="Murata T."/>
            <person name="Nelson D."/>
            <person name="Pils B."/>
            <person name="Prigge M."/>
            <person name="Reiss B."/>
            <person name="Renner T."/>
            <person name="Rombauts S."/>
            <person name="Rushton P."/>
            <person name="Sanderfoot A."/>
            <person name="Schween G."/>
            <person name="Shiu S.-H."/>
            <person name="Stueber K."/>
            <person name="Theodoulou F.L."/>
            <person name="Tu H."/>
            <person name="Van de Peer Y."/>
            <person name="Verrier P.J."/>
            <person name="Waters E."/>
            <person name="Wood A."/>
            <person name="Yang L."/>
            <person name="Cove D."/>
            <person name="Cuming A."/>
            <person name="Hasebe M."/>
            <person name="Lucas S."/>
            <person name="Mishler D.B."/>
            <person name="Reski R."/>
            <person name="Grigoriev I."/>
            <person name="Quatrano R.S."/>
            <person name="Boore J.L."/>
        </authorList>
    </citation>
    <scope>NUCLEOTIDE SEQUENCE [LARGE SCALE GENOMIC DNA]</scope>
    <source>
        <strain evidence="11 12">cv. Gransden 2004</strain>
    </source>
</reference>
<evidence type="ECO:0000256" key="4">
    <source>
        <dbReference type="ARBA" id="ARBA00022833"/>
    </source>
</evidence>
<dbReference type="GO" id="GO:0008270">
    <property type="term" value="F:zinc ion binding"/>
    <property type="evidence" value="ECO:0007669"/>
    <property type="project" value="UniProtKB-KW"/>
</dbReference>
<dbReference type="PROSITE" id="PS51141">
    <property type="entry name" value="ZF_SBP"/>
    <property type="match status" value="1"/>
</dbReference>
<dbReference type="InterPro" id="IPR036893">
    <property type="entry name" value="SBP_sf"/>
</dbReference>
<evidence type="ECO:0000313" key="11">
    <source>
        <dbReference type="EnsemblPlants" id="Pp3c16_7480V3.1"/>
    </source>
</evidence>